<comment type="caution">
    <text evidence="1">The sequence shown here is derived from an EMBL/GenBank/DDBJ whole genome shotgun (WGS) entry which is preliminary data.</text>
</comment>
<reference evidence="2" key="1">
    <citation type="journal article" date="2019" name="Int. J. Syst. Evol. Microbiol.">
        <title>The Global Catalogue of Microorganisms (GCM) 10K type strain sequencing project: providing services to taxonomists for standard genome sequencing and annotation.</title>
        <authorList>
            <consortium name="The Broad Institute Genomics Platform"/>
            <consortium name="The Broad Institute Genome Sequencing Center for Infectious Disease"/>
            <person name="Wu L."/>
            <person name="Ma J."/>
        </authorList>
    </citation>
    <scope>NUCLEOTIDE SEQUENCE [LARGE SCALE GENOMIC DNA]</scope>
    <source>
        <strain evidence="2">KCTC 52490</strain>
    </source>
</reference>
<organism evidence="1 2">
    <name type="scientific">Spirosoma flavum</name>
    <dbReference type="NCBI Taxonomy" id="2048557"/>
    <lineage>
        <taxon>Bacteria</taxon>
        <taxon>Pseudomonadati</taxon>
        <taxon>Bacteroidota</taxon>
        <taxon>Cytophagia</taxon>
        <taxon>Cytophagales</taxon>
        <taxon>Cytophagaceae</taxon>
        <taxon>Spirosoma</taxon>
    </lineage>
</organism>
<proteinExistence type="predicted"/>
<dbReference type="Proteomes" id="UP001597512">
    <property type="component" value="Unassembled WGS sequence"/>
</dbReference>
<name>A0ABW6AHN6_9BACT</name>
<dbReference type="EMBL" id="JBHUOM010000008">
    <property type="protein sequence ID" value="MFD2934996.1"/>
    <property type="molecule type" value="Genomic_DNA"/>
</dbReference>
<evidence type="ECO:0000313" key="2">
    <source>
        <dbReference type="Proteomes" id="UP001597512"/>
    </source>
</evidence>
<sequence length="55" mass="6222">MNPKLWEMCQQVSQDFKAPSGKLAQQQFRKSDKVAFARQVLANLAKEKSMPAQAL</sequence>
<evidence type="ECO:0000313" key="1">
    <source>
        <dbReference type="EMBL" id="MFD2934996.1"/>
    </source>
</evidence>
<keyword evidence="2" id="KW-1185">Reference proteome</keyword>
<protein>
    <submittedName>
        <fullName evidence="1">Uncharacterized protein</fullName>
    </submittedName>
</protein>
<gene>
    <name evidence="1" type="ORF">ACFS25_14465</name>
</gene>
<dbReference type="RefSeq" id="WP_381502070.1">
    <property type="nucleotide sequence ID" value="NZ_JBHUOM010000008.1"/>
</dbReference>
<accession>A0ABW6AHN6</accession>